<protein>
    <submittedName>
        <fullName evidence="2">Uncharacterized protein</fullName>
    </submittedName>
</protein>
<comment type="caution">
    <text evidence="2">The sequence shown here is derived from an EMBL/GenBank/DDBJ whole genome shotgun (WGS) entry which is preliminary data.</text>
</comment>
<gene>
    <name evidence="2" type="ORF">F4827_000091</name>
</gene>
<evidence type="ECO:0000313" key="2">
    <source>
        <dbReference type="EMBL" id="MBB6100287.1"/>
    </source>
</evidence>
<evidence type="ECO:0000313" key="3">
    <source>
        <dbReference type="Proteomes" id="UP000571554"/>
    </source>
</evidence>
<accession>A0A7W9WQL5</accession>
<keyword evidence="1" id="KW-0732">Signal</keyword>
<sequence length="44" mass="4760">MTTNPMPFAVTFTLACTFAAWMPSAQAAGAALDTPFALKRPWQQ</sequence>
<dbReference type="EMBL" id="JACHBW010000001">
    <property type="protein sequence ID" value="MBB6100287.1"/>
    <property type="molecule type" value="Genomic_DNA"/>
</dbReference>
<feature type="signal peptide" evidence="1">
    <location>
        <begin position="1"/>
        <end position="27"/>
    </location>
</feature>
<name>A0A7W9WQL5_9BURK</name>
<keyword evidence="3" id="KW-1185">Reference proteome</keyword>
<evidence type="ECO:0000256" key="1">
    <source>
        <dbReference type="SAM" id="SignalP"/>
    </source>
</evidence>
<reference evidence="2 3" key="1">
    <citation type="submission" date="2020-08" db="EMBL/GenBank/DDBJ databases">
        <title>Above-ground endophytic microbial communities from plants in different locations in the United States.</title>
        <authorList>
            <person name="Frank C."/>
        </authorList>
    </citation>
    <scope>NUCLEOTIDE SEQUENCE [LARGE SCALE GENOMIC DNA]</scope>
    <source>
        <strain evidence="2 3">WP4_2_2</strain>
    </source>
</reference>
<dbReference type="Proteomes" id="UP000571554">
    <property type="component" value="Unassembled WGS sequence"/>
</dbReference>
<organism evidence="2 3">
    <name type="scientific">Paraburkholderia bannensis</name>
    <dbReference type="NCBI Taxonomy" id="765414"/>
    <lineage>
        <taxon>Bacteria</taxon>
        <taxon>Pseudomonadati</taxon>
        <taxon>Pseudomonadota</taxon>
        <taxon>Betaproteobacteria</taxon>
        <taxon>Burkholderiales</taxon>
        <taxon>Burkholderiaceae</taxon>
        <taxon>Paraburkholderia</taxon>
    </lineage>
</organism>
<proteinExistence type="predicted"/>
<dbReference type="AlphaFoldDB" id="A0A7W9WQL5"/>
<dbReference type="RefSeq" id="WP_260174914.1">
    <property type="nucleotide sequence ID" value="NZ_JACHBW010000001.1"/>
</dbReference>
<feature type="chain" id="PRO_5031385903" evidence="1">
    <location>
        <begin position="28"/>
        <end position="44"/>
    </location>
</feature>